<gene>
    <name evidence="2" type="ORF">LCY76_09395</name>
</gene>
<reference evidence="2" key="1">
    <citation type="submission" date="2021-09" db="EMBL/GenBank/DDBJ databases">
        <title>Genome analysis of Fictibacillus sp. KIGAM418 isolated from marine sediment.</title>
        <authorList>
            <person name="Seo M.-J."/>
            <person name="Cho E.-S."/>
            <person name="Hwang C.Y."/>
        </authorList>
    </citation>
    <scope>NUCLEOTIDE SEQUENCE</scope>
    <source>
        <strain evidence="2">KIGAM418</strain>
    </source>
</reference>
<keyword evidence="2" id="KW-0378">Hydrolase</keyword>
<sequence>MGVRDDCKTCRKFENSVGLANRRAEAVGESGRLTLRQVKHLFTFFHDAYCPLCGKPFDDGKHNPSLDHVTPLSRGGKNELGNVVIVGNSCNSRKGIPA</sequence>
<dbReference type="InterPro" id="IPR029471">
    <property type="entry name" value="HNH_5"/>
</dbReference>
<dbReference type="Gene3D" id="1.10.30.50">
    <property type="match status" value="1"/>
</dbReference>
<dbReference type="EMBL" id="JAIWJX010000002">
    <property type="protein sequence ID" value="MCK6256808.1"/>
    <property type="molecule type" value="Genomic_DNA"/>
</dbReference>
<dbReference type="RefSeq" id="WP_419714987.1">
    <property type="nucleotide sequence ID" value="NZ_JAIWJX010000002.1"/>
</dbReference>
<dbReference type="CDD" id="cd00085">
    <property type="entry name" value="HNHc"/>
    <property type="match status" value="1"/>
</dbReference>
<keyword evidence="3" id="KW-1185">Reference proteome</keyword>
<dbReference type="Pfam" id="PF14279">
    <property type="entry name" value="HNH_5"/>
    <property type="match status" value="1"/>
</dbReference>
<protein>
    <submittedName>
        <fullName evidence="2">HNH endonuclease</fullName>
    </submittedName>
</protein>
<keyword evidence="2" id="KW-0255">Endonuclease</keyword>
<dbReference type="Proteomes" id="UP001139011">
    <property type="component" value="Unassembled WGS sequence"/>
</dbReference>
<name>A0A9X1XCC5_9BACL</name>
<comment type="caution">
    <text evidence="2">The sequence shown here is derived from an EMBL/GenBank/DDBJ whole genome shotgun (WGS) entry which is preliminary data.</text>
</comment>
<dbReference type="GO" id="GO:0004519">
    <property type="term" value="F:endonuclease activity"/>
    <property type="evidence" value="ECO:0007669"/>
    <property type="project" value="UniProtKB-KW"/>
</dbReference>
<evidence type="ECO:0000259" key="1">
    <source>
        <dbReference type="Pfam" id="PF14279"/>
    </source>
</evidence>
<feature type="domain" description="HNH endonuclease 5" evidence="1">
    <location>
        <begin position="50"/>
        <end position="95"/>
    </location>
</feature>
<accession>A0A9X1XCC5</accession>
<evidence type="ECO:0000313" key="3">
    <source>
        <dbReference type="Proteomes" id="UP001139011"/>
    </source>
</evidence>
<keyword evidence="2" id="KW-0540">Nuclease</keyword>
<dbReference type="AlphaFoldDB" id="A0A9X1XCC5"/>
<evidence type="ECO:0000313" key="2">
    <source>
        <dbReference type="EMBL" id="MCK6256808.1"/>
    </source>
</evidence>
<dbReference type="InterPro" id="IPR003615">
    <property type="entry name" value="HNH_nuc"/>
</dbReference>
<proteinExistence type="predicted"/>
<organism evidence="2 3">
    <name type="scientific">Fictibacillus marinisediminis</name>
    <dbReference type="NCBI Taxonomy" id="2878389"/>
    <lineage>
        <taxon>Bacteria</taxon>
        <taxon>Bacillati</taxon>
        <taxon>Bacillota</taxon>
        <taxon>Bacilli</taxon>
        <taxon>Bacillales</taxon>
        <taxon>Fictibacillaceae</taxon>
        <taxon>Fictibacillus</taxon>
    </lineage>
</organism>